<protein>
    <recommendedName>
        <fullName evidence="2">DCD domain-containing protein</fullName>
    </recommendedName>
</protein>
<feature type="region of interest" description="Disordered" evidence="1">
    <location>
        <begin position="1"/>
        <end position="23"/>
    </location>
</feature>
<accession>A0A3Q7H3T5</accession>
<feature type="compositionally biased region" description="Polar residues" evidence="1">
    <location>
        <begin position="12"/>
        <end position="23"/>
    </location>
</feature>
<feature type="region of interest" description="Disordered" evidence="1">
    <location>
        <begin position="312"/>
        <end position="331"/>
    </location>
</feature>
<reference evidence="3" key="2">
    <citation type="submission" date="2019-01" db="UniProtKB">
        <authorList>
            <consortium name="EnsemblPlants"/>
        </authorList>
    </citation>
    <scope>IDENTIFICATION</scope>
    <source>
        <strain evidence="3">cv. Heinz 1706</strain>
    </source>
</reference>
<dbReference type="Proteomes" id="UP000004994">
    <property type="component" value="Chromosome 6"/>
</dbReference>
<evidence type="ECO:0000313" key="4">
    <source>
        <dbReference type="Proteomes" id="UP000004994"/>
    </source>
</evidence>
<organism evidence="3">
    <name type="scientific">Solanum lycopersicum</name>
    <name type="common">Tomato</name>
    <name type="synonym">Lycopersicon esculentum</name>
    <dbReference type="NCBI Taxonomy" id="4081"/>
    <lineage>
        <taxon>Eukaryota</taxon>
        <taxon>Viridiplantae</taxon>
        <taxon>Streptophyta</taxon>
        <taxon>Embryophyta</taxon>
        <taxon>Tracheophyta</taxon>
        <taxon>Spermatophyta</taxon>
        <taxon>Magnoliopsida</taxon>
        <taxon>eudicotyledons</taxon>
        <taxon>Gunneridae</taxon>
        <taxon>Pentapetalae</taxon>
        <taxon>asterids</taxon>
        <taxon>lamiids</taxon>
        <taxon>Solanales</taxon>
        <taxon>Solanaceae</taxon>
        <taxon>Solanoideae</taxon>
        <taxon>Solaneae</taxon>
        <taxon>Solanum</taxon>
        <taxon>Solanum subgen. Lycopersicon</taxon>
    </lineage>
</organism>
<feature type="compositionally biased region" description="Basic and acidic residues" evidence="1">
    <location>
        <begin position="48"/>
        <end position="104"/>
    </location>
</feature>
<evidence type="ECO:0000256" key="1">
    <source>
        <dbReference type="SAM" id="MobiDB-lite"/>
    </source>
</evidence>
<evidence type="ECO:0000313" key="3">
    <source>
        <dbReference type="EnsemblPlants" id="Solyc06g076253.1.1"/>
    </source>
</evidence>
<sequence length="441" mass="49737">MEKVVPQIPVPHSSNTQTQSTLKSQQVSYVKNHISHFDNSSCLINDKLVPDDDNTVRDNEGDVMEEDVRGNNEDTYKSKDQKIYERNTRKRESNENPEGKGEIKQVLKKVDQYSKGTEMGNLVSTCDDEMSSEDKVMGLPANKREMVEKVYKGMKLFLCDVDLKLMYGIYKLTFYSLGSVEDDPPSLSFVSGVLLLPTLRSAIVVRNLVVDGDFKLEMDEIGVKGGETRSTMDGIYGVIFHFVSLDWNTLSSKGLMIRVCFSIVDDCLPLVEEKFREVIQTNYYTKTKFNCKLTSEQVSQLVKNLCRDKTSLTKGEETHNRDTSREGRLVDYRGETLVVNHHPYPTYNPPPASPNPLSPTYNPPSDSQDPVYSPHPTYNPPPDSQDSVYTPHPTYNPPLVLMSTINLQTLYNPPPATRIPILGSVKGMVTLPTRIQVYCVV</sequence>
<dbReference type="PANTHER" id="PTHR46444:SF18">
    <property type="entry name" value="DCD DOMAIN-CONTAINING PROTEIN"/>
    <property type="match status" value="1"/>
</dbReference>
<dbReference type="EnsemblPlants" id="Solyc06g076253.1.1">
    <property type="protein sequence ID" value="Solyc06g076253.1.1"/>
    <property type="gene ID" value="Solyc06g076253.1"/>
</dbReference>
<keyword evidence="4" id="KW-1185">Reference proteome</keyword>
<reference evidence="3" key="1">
    <citation type="journal article" date="2012" name="Nature">
        <title>The tomato genome sequence provides insights into fleshy fruit evolution.</title>
        <authorList>
            <consortium name="Tomato Genome Consortium"/>
        </authorList>
    </citation>
    <scope>NUCLEOTIDE SEQUENCE [LARGE SCALE GENOMIC DNA]</scope>
    <source>
        <strain evidence="3">cv. Heinz 1706</strain>
    </source>
</reference>
<feature type="region of interest" description="Disordered" evidence="1">
    <location>
        <begin position="340"/>
        <end position="393"/>
    </location>
</feature>
<evidence type="ECO:0000259" key="2">
    <source>
        <dbReference type="PROSITE" id="PS51222"/>
    </source>
</evidence>
<dbReference type="Gramene" id="Solyc06g076253.1.1">
    <property type="protein sequence ID" value="Solyc06g076253.1.1"/>
    <property type="gene ID" value="Solyc06g076253.1"/>
</dbReference>
<dbReference type="PANTHER" id="PTHR46444">
    <property type="entry name" value="DCD (DEVELOPMENT AND CELL DEATH) DOMAIN PROTEIN-RELATED"/>
    <property type="match status" value="1"/>
</dbReference>
<dbReference type="SMART" id="SM00767">
    <property type="entry name" value="DCD"/>
    <property type="match status" value="1"/>
</dbReference>
<dbReference type="Pfam" id="PF10539">
    <property type="entry name" value="Dev_Cell_Death"/>
    <property type="match status" value="2"/>
</dbReference>
<feature type="region of interest" description="Disordered" evidence="1">
    <location>
        <begin position="47"/>
        <end position="104"/>
    </location>
</feature>
<dbReference type="PROSITE" id="PS51222">
    <property type="entry name" value="DCD"/>
    <property type="match status" value="1"/>
</dbReference>
<dbReference type="InParanoid" id="A0A3Q7H3T5"/>
<feature type="compositionally biased region" description="Pro residues" evidence="1">
    <location>
        <begin position="346"/>
        <end position="357"/>
    </location>
</feature>
<dbReference type="AlphaFoldDB" id="A0A3Q7H3T5"/>
<proteinExistence type="predicted"/>
<name>A0A3Q7H3T5_SOLLC</name>
<feature type="domain" description="DCD" evidence="2">
    <location>
        <begin position="114"/>
        <end position="307"/>
    </location>
</feature>
<dbReference type="InterPro" id="IPR013989">
    <property type="entry name" value="Dev_and_cell_death_domain"/>
</dbReference>